<evidence type="ECO:0000313" key="6">
    <source>
        <dbReference type="EMBL" id="CAA6809454.1"/>
    </source>
</evidence>
<comment type="subcellular location">
    <subcellularLocation>
        <location evidence="1">Membrane</location>
    </subcellularLocation>
</comment>
<dbReference type="CDD" id="cd11304">
    <property type="entry name" value="Cadherin_repeat"/>
    <property type="match status" value="2"/>
</dbReference>
<evidence type="ECO:0000256" key="3">
    <source>
        <dbReference type="ARBA" id="ARBA00022837"/>
    </source>
</evidence>
<dbReference type="AlphaFoldDB" id="A0A6S6STK7"/>
<dbReference type="EMBL" id="CACVAZ010000060">
    <property type="protein sequence ID" value="CAA6809454.1"/>
    <property type="molecule type" value="Genomic_DNA"/>
</dbReference>
<dbReference type="GO" id="GO:0016342">
    <property type="term" value="C:catenin complex"/>
    <property type="evidence" value="ECO:0007669"/>
    <property type="project" value="TreeGrafter"/>
</dbReference>
<evidence type="ECO:0000256" key="2">
    <source>
        <dbReference type="ARBA" id="ARBA00022737"/>
    </source>
</evidence>
<dbReference type="GO" id="GO:0007156">
    <property type="term" value="P:homophilic cell adhesion via plasma membrane adhesion molecules"/>
    <property type="evidence" value="ECO:0007669"/>
    <property type="project" value="InterPro"/>
</dbReference>
<gene>
    <name evidence="6" type="ORF">HELGO_WM37685</name>
</gene>
<keyword evidence="3" id="KW-0106">Calcium</keyword>
<dbReference type="PRINTS" id="PR00205">
    <property type="entry name" value="CADHERIN"/>
</dbReference>
<keyword evidence="4" id="KW-0472">Membrane</keyword>
<feature type="domain" description="Cadherin" evidence="5">
    <location>
        <begin position="315"/>
        <end position="413"/>
    </location>
</feature>
<sequence length="766" mass="84894">MVVDDNITNDSNKSVVVDDNLFGKAQLGVMSKAKVKLYELEGMEKKLLATQLTTHGESIETIGNFNLYLEKLEEHKFYLYEVEGGEDYDVDDNGIIDESPTQNKGVFHLLVKGGHLKATEQANVTVVSEIIYQKLRPFLSLENSGLEEKMEKFSKEIIEQDINSDGFVGIEDILKYNPIVDKKKLYLEYQNKIFKIIDDILNKRNSDFIVPIFKDENSSIKINENLIFIKKIEIIDDSALTILLTGIDANKFAYNHLTEELSFLTKVDFENPLDENKDNIFEFILEATDSYFNQTIKAFTLQVLDINEIIPQVPTLKDTNLSIAENNESTAFIGNIIIGNEGTSSIDTFSLSGSDSVYFSVDKEGKVFAKESFDYELKMLYTFRAEANNSVGKSNQALINIQIKDIPDIKPIVETTSLEVFENESIGTFIGKVIITNSGDSNISSISLSGYQNNTFQVNSSGEITVVNYLDYESSTVYYLQYFATNEAGDSNTEDLTINIKNIFENSGSDYPASENGIQSALDNGDYSFVLNELLNNRNNYSGLDDDTVNMNIAGAYVGSSGYTVYDITGAMTNGDSSSFNNFVDNITQNNDAVSTISQLSQADNYYSNIVEGLDCTNTANLTKIQQDSCYNLGLVRLTSLSNSVKLLFGGDSQTVKKWANGVDVNSSDDLNGNGVLDESEASACAIVYANNPNDSCQDGTFYAYKGGVSFNYRGKEHKLSLIEVDVGNSTNGYQSFYQFISSNANNNTPILTSGTCTKTFTKTSQ</sequence>
<keyword evidence="2" id="KW-0677">Repeat</keyword>
<dbReference type="InterPro" id="IPR018247">
    <property type="entry name" value="EF_Hand_1_Ca_BS"/>
</dbReference>
<dbReference type="SUPFAM" id="SSF49313">
    <property type="entry name" value="Cadherin-like"/>
    <property type="match status" value="2"/>
</dbReference>
<dbReference type="SMART" id="SM00112">
    <property type="entry name" value="CA"/>
    <property type="match status" value="3"/>
</dbReference>
<dbReference type="PROSITE" id="PS50268">
    <property type="entry name" value="CADHERIN_2"/>
    <property type="match status" value="2"/>
</dbReference>
<evidence type="ECO:0000256" key="1">
    <source>
        <dbReference type="ARBA" id="ARBA00004370"/>
    </source>
</evidence>
<evidence type="ECO:0000259" key="5">
    <source>
        <dbReference type="PROSITE" id="PS50268"/>
    </source>
</evidence>
<dbReference type="Gene3D" id="2.60.40.60">
    <property type="entry name" value="Cadherins"/>
    <property type="match status" value="2"/>
</dbReference>
<name>A0A6S6STK7_9BACT</name>
<accession>A0A6S6STK7</accession>
<protein>
    <recommendedName>
        <fullName evidence="5">Cadherin domain-containing protein</fullName>
    </recommendedName>
</protein>
<dbReference type="PANTHER" id="PTHR24027">
    <property type="entry name" value="CADHERIN-23"/>
    <property type="match status" value="1"/>
</dbReference>
<evidence type="ECO:0000256" key="4">
    <source>
        <dbReference type="ARBA" id="ARBA00023136"/>
    </source>
</evidence>
<dbReference type="InterPro" id="IPR002126">
    <property type="entry name" value="Cadherin-like_dom"/>
</dbReference>
<dbReference type="GO" id="GO:0045296">
    <property type="term" value="F:cadherin binding"/>
    <property type="evidence" value="ECO:0007669"/>
    <property type="project" value="TreeGrafter"/>
</dbReference>
<reference evidence="6" key="1">
    <citation type="submission" date="2020-01" db="EMBL/GenBank/DDBJ databases">
        <authorList>
            <person name="Meier V. D."/>
            <person name="Meier V D."/>
        </authorList>
    </citation>
    <scope>NUCLEOTIDE SEQUENCE</scope>
    <source>
        <strain evidence="6">HLG_WM_MAG_02</strain>
    </source>
</reference>
<organism evidence="6">
    <name type="scientific">uncultured Sulfurovum sp</name>
    <dbReference type="NCBI Taxonomy" id="269237"/>
    <lineage>
        <taxon>Bacteria</taxon>
        <taxon>Pseudomonadati</taxon>
        <taxon>Campylobacterota</taxon>
        <taxon>Epsilonproteobacteria</taxon>
        <taxon>Campylobacterales</taxon>
        <taxon>Sulfurovaceae</taxon>
        <taxon>Sulfurovum</taxon>
        <taxon>environmental samples</taxon>
    </lineage>
</organism>
<proteinExistence type="predicted"/>
<dbReference type="Pfam" id="PF00028">
    <property type="entry name" value="Cadherin"/>
    <property type="match status" value="1"/>
</dbReference>
<feature type="non-terminal residue" evidence="6">
    <location>
        <position position="766"/>
    </location>
</feature>
<dbReference type="InterPro" id="IPR039808">
    <property type="entry name" value="Cadherin"/>
</dbReference>
<dbReference type="PROSITE" id="PS00018">
    <property type="entry name" value="EF_HAND_1"/>
    <property type="match status" value="1"/>
</dbReference>
<dbReference type="GO" id="GO:0005509">
    <property type="term" value="F:calcium ion binding"/>
    <property type="evidence" value="ECO:0007669"/>
    <property type="project" value="InterPro"/>
</dbReference>
<dbReference type="GO" id="GO:0016477">
    <property type="term" value="P:cell migration"/>
    <property type="evidence" value="ECO:0007669"/>
    <property type="project" value="TreeGrafter"/>
</dbReference>
<dbReference type="PANTHER" id="PTHR24027:SF438">
    <property type="entry name" value="CADHERIN 23"/>
    <property type="match status" value="1"/>
</dbReference>
<dbReference type="InterPro" id="IPR015919">
    <property type="entry name" value="Cadherin-like_sf"/>
</dbReference>
<dbReference type="GO" id="GO:0008013">
    <property type="term" value="F:beta-catenin binding"/>
    <property type="evidence" value="ECO:0007669"/>
    <property type="project" value="TreeGrafter"/>
</dbReference>
<feature type="domain" description="Cadherin" evidence="5">
    <location>
        <begin position="412"/>
        <end position="514"/>
    </location>
</feature>